<evidence type="ECO:0000313" key="6">
    <source>
        <dbReference type="Proteomes" id="UP000290037"/>
    </source>
</evidence>
<evidence type="ECO:0000313" key="4">
    <source>
        <dbReference type="EMBL" id="SHI15517.1"/>
    </source>
</evidence>
<dbReference type="EMBL" id="FQXT01000004">
    <property type="protein sequence ID" value="SHI15517.1"/>
    <property type="molecule type" value="Genomic_DNA"/>
</dbReference>
<dbReference type="PROSITE" id="PS51257">
    <property type="entry name" value="PROKAR_LIPOPROTEIN"/>
    <property type="match status" value="1"/>
</dbReference>
<proteinExistence type="predicted"/>
<dbReference type="Proteomes" id="UP000290037">
    <property type="component" value="Unassembled WGS sequence"/>
</dbReference>
<feature type="domain" description="Transglutaminase-like" evidence="1">
    <location>
        <begin position="325"/>
        <end position="402"/>
    </location>
</feature>
<name>A0A1M5YTU8_9FLAO</name>
<dbReference type="EMBL" id="QOVN01000003">
    <property type="protein sequence ID" value="RXG29523.1"/>
    <property type="molecule type" value="Genomic_DNA"/>
</dbReference>
<evidence type="ECO:0000259" key="2">
    <source>
        <dbReference type="Pfam" id="PF12969"/>
    </source>
</evidence>
<sequence>MRKITWFAFLLVTSCGVAQDFRFGKVTVEELQEEVHSKDADADAAILYREQFSHIDYFENDGLMLTTEVYERIKIYNTDGFDWGTQQIPLYTGGSKNESVGKIKGVTYTLNGDKIEESKLRNDGIFDEEKNKFYDVKKFTMPNLQPGCVIEFQYEVVSPYLSTIDEIRLQEEIPVNKADVSFYTPEWLVYQLHRKGIFPLDIEQTSKAATINYRVRQGVSNGGSVGFAQRSSVGSGVQMRKIDYQKKGYKVLAQDIPAMREEAYSSNIDNYRAALSFELSFTQYPGEPLETITSSWEAVSKTIYDSENFGGQLKSVRFFDDDIDELLAGANDPVEKLARIYEFVKQKMVWNKYIGIYADEGVKEAYKSGVGNSADINLMLVSMLRYAGLDANPVILSTRDNGIPVFPTRNGFNDVIAGAKIGEHTFLMDATNKMGMPDLLDEELLNWNGRVIREDGSSEWVNLYPSKHATESTIISSEITEDLVAVGTLQSRYTGNYGLTYRKNLGSRTEEEQLKAFEQMHSGVDIADLELKNALEVSNPLEVAYNFEMLNGVEEVGGKLYVSPLLHVTTTENPFKSEVRAHPVDFKFPWKDRYIISIKIPEGYTVESLPESALYHMTDKMASYVYRVSASEDKINISTEMAFNSSIIAPDYYQDLKKFYETIVTKQNEKIVLTKI</sequence>
<dbReference type="SUPFAM" id="SSF54001">
    <property type="entry name" value="Cysteine proteinases"/>
    <property type="match status" value="1"/>
</dbReference>
<feature type="domain" description="DUF3857" evidence="2">
    <location>
        <begin position="66"/>
        <end position="191"/>
    </location>
</feature>
<dbReference type="Gene3D" id="2.60.40.3140">
    <property type="match status" value="1"/>
</dbReference>
<keyword evidence="6" id="KW-1185">Reference proteome</keyword>
<dbReference type="InterPro" id="IPR038765">
    <property type="entry name" value="Papain-like_cys_pep_sf"/>
</dbReference>
<reference evidence="4" key="1">
    <citation type="submission" date="2016-11" db="EMBL/GenBank/DDBJ databases">
        <authorList>
            <person name="Jaros S."/>
            <person name="Januszkiewicz K."/>
            <person name="Wedrychowicz H."/>
        </authorList>
    </citation>
    <scope>NUCLEOTIDE SEQUENCE [LARGE SCALE GENOMIC DNA]</scope>
    <source>
        <strain evidence="4">DSM 19859</strain>
    </source>
</reference>
<evidence type="ECO:0000313" key="5">
    <source>
        <dbReference type="Proteomes" id="UP000184240"/>
    </source>
</evidence>
<dbReference type="InterPro" id="IPR024618">
    <property type="entry name" value="DUF3857"/>
</dbReference>
<gene>
    <name evidence="3" type="ORF">DSM01_1624</name>
    <name evidence="4" type="ORF">SAMN04487999_2349</name>
</gene>
<protein>
    <submittedName>
        <fullName evidence="3">Transglutaminase superfamily protein</fullName>
    </submittedName>
    <submittedName>
        <fullName evidence="4">Transglutaminase-like superfamily protein</fullName>
    </submittedName>
</protein>
<accession>A0A1M5YTU8</accession>
<reference evidence="3 6" key="3">
    <citation type="submission" date="2018-07" db="EMBL/GenBank/DDBJ databases">
        <title>Leeuwenhoekiella genomics.</title>
        <authorList>
            <person name="Tahon G."/>
            <person name="Willems A."/>
        </authorList>
    </citation>
    <scope>NUCLEOTIDE SEQUENCE [LARGE SCALE GENOMIC DNA]</scope>
    <source>
        <strain evidence="3 6">LMG 24856</strain>
    </source>
</reference>
<dbReference type="AlphaFoldDB" id="A0A1M5YTU8"/>
<dbReference type="Proteomes" id="UP000184240">
    <property type="component" value="Unassembled WGS sequence"/>
</dbReference>
<dbReference type="InterPro" id="IPR002931">
    <property type="entry name" value="Transglutaminase-like"/>
</dbReference>
<dbReference type="Gene3D" id="2.60.120.1130">
    <property type="match status" value="1"/>
</dbReference>
<dbReference type="STRING" id="573501.SAMN04487999_2349"/>
<dbReference type="Pfam" id="PF01841">
    <property type="entry name" value="Transglut_core"/>
    <property type="match status" value="1"/>
</dbReference>
<evidence type="ECO:0000259" key="1">
    <source>
        <dbReference type="Pfam" id="PF01841"/>
    </source>
</evidence>
<dbReference type="Pfam" id="PF12969">
    <property type="entry name" value="DUF3857"/>
    <property type="match status" value="1"/>
</dbReference>
<dbReference type="OrthoDB" id="98874at2"/>
<reference evidence="5" key="2">
    <citation type="submission" date="2016-11" db="EMBL/GenBank/DDBJ databases">
        <authorList>
            <person name="Varghese N."/>
            <person name="Submissions S."/>
        </authorList>
    </citation>
    <scope>NUCLEOTIDE SEQUENCE [LARGE SCALE GENOMIC DNA]</scope>
    <source>
        <strain evidence="5">DSM 19859</strain>
    </source>
</reference>
<dbReference type="RefSeq" id="WP_072983267.1">
    <property type="nucleotide sequence ID" value="NZ_FQXT01000004.1"/>
</dbReference>
<evidence type="ECO:0000313" key="3">
    <source>
        <dbReference type="EMBL" id="RXG29523.1"/>
    </source>
</evidence>
<organism evidence="4 5">
    <name type="scientific">Leeuwenhoekiella palythoae</name>
    <dbReference type="NCBI Taxonomy" id="573501"/>
    <lineage>
        <taxon>Bacteria</taxon>
        <taxon>Pseudomonadati</taxon>
        <taxon>Bacteroidota</taxon>
        <taxon>Flavobacteriia</taxon>
        <taxon>Flavobacteriales</taxon>
        <taxon>Flavobacteriaceae</taxon>
        <taxon>Leeuwenhoekiella</taxon>
    </lineage>
</organism>
<dbReference type="Gene3D" id="3.10.620.30">
    <property type="match status" value="1"/>
</dbReference>